<evidence type="ECO:0000259" key="1">
    <source>
        <dbReference type="Pfam" id="PF17936"/>
    </source>
</evidence>
<dbReference type="InterPro" id="IPR011048">
    <property type="entry name" value="Haem_d1_sf"/>
</dbReference>
<feature type="domain" description="Bacterial Ig" evidence="1">
    <location>
        <begin position="710"/>
        <end position="789"/>
    </location>
</feature>
<dbReference type="KEGG" id="bwh:A9C19_17045"/>
<dbReference type="STRING" id="1547283.A9C19_17045"/>
<evidence type="ECO:0000313" key="2">
    <source>
        <dbReference type="EMBL" id="APH06296.1"/>
    </source>
</evidence>
<keyword evidence="3" id="KW-1185">Reference proteome</keyword>
<dbReference type="OrthoDB" id="3171015at2"/>
<dbReference type="AlphaFoldDB" id="A0A1L3MVD8"/>
<gene>
    <name evidence="2" type="ORF">A9C19_17045</name>
</gene>
<dbReference type="SUPFAM" id="SSF51004">
    <property type="entry name" value="C-terminal (heme d1) domain of cytochrome cd1-nitrite reductase"/>
    <property type="match status" value="1"/>
</dbReference>
<dbReference type="InterPro" id="IPR041498">
    <property type="entry name" value="Big_6"/>
</dbReference>
<proteinExistence type="predicted"/>
<name>A0A1L3MVD8_9BACI</name>
<dbReference type="EMBL" id="CP016020">
    <property type="protein sequence ID" value="APH06296.1"/>
    <property type="molecule type" value="Genomic_DNA"/>
</dbReference>
<dbReference type="Gene3D" id="2.130.10.10">
    <property type="entry name" value="YVTN repeat-like/Quinoprotein amine dehydrogenase"/>
    <property type="match status" value="1"/>
</dbReference>
<sequence length="789" mass="86776">MRRGFFVLFVLGFMFSSLLPIITTANGSVAVAGEAFSPEFATQGTFPALSPDGNTVFVGKGRVNHHVENEYVVGMYDVKTGKLLKEIKSNNGSEYYSYSPNGKYLYSKGNSTIFLDGENGEQLFSLPYYFPEISFQETNDDLVAFVYSTSQTLLVSNKLVVYDLKNKEELFERTYDDEVTMKVALHPTEPIVAISRGLNIEIINYQTGTTVATINNPFNLATKDSYHAIRILLYSPDGKKLNVSSGIVGNYPLKQFDTSSTYTTYTTVDVFANEKVKDREGLPKKITYNQSHSELYLHSQGKMKLYDSSTRQYKNEIKGDLDTIVFSKDMKKIAYTKNYWMNSGDAPTYIEVKNYPIKTNTVKRIEFTDPYIQLRQGKSTYYGLDYINDQNQRVLLEPKEIKLEPFDKDIVEIDSSNKILAKKPGSTILKASYNGLVDYISIEVQSLSISKIIVDPLYNSSMAITGKAPSNITIFAFQGNRHYQVKTSGSGSFRIDLDKPLKENTTLAFMYHLEAVDPNSRGTDYLFENVIRDTVSPEPPVITHVNEKTGYVEGKTEPYASITTSYSNSINVASQSTSHPTTVKADKYGKFNMQLSAKSLGGKTLKTISKDLVGNKSKETVTKVIDKTPPSKPTVNTISDIATSVQGKAEAGSTVYVVKGSKSIGNGKSASNGTYTIKIPKQASGTTLTIYAVDAAKNKSTTTSVKVVKAPLTPTIPTITNKTVNVSGKGTPSTTVYIKNGSKVIASGKVTSKGTYSLKIPKQKSGQKLTILAKSSAGIYSGTKTVTVK</sequence>
<dbReference type="Gene3D" id="2.60.40.10">
    <property type="entry name" value="Immunoglobulins"/>
    <property type="match status" value="2"/>
</dbReference>
<evidence type="ECO:0000313" key="3">
    <source>
        <dbReference type="Proteomes" id="UP000181936"/>
    </source>
</evidence>
<protein>
    <recommendedName>
        <fullName evidence="1">Bacterial Ig domain-containing protein</fullName>
    </recommendedName>
</protein>
<dbReference type="InterPro" id="IPR015943">
    <property type="entry name" value="WD40/YVTN_repeat-like_dom_sf"/>
</dbReference>
<feature type="domain" description="Bacterial Ig" evidence="1">
    <location>
        <begin position="630"/>
        <end position="707"/>
    </location>
</feature>
<dbReference type="RefSeq" id="WP_072581096.1">
    <property type="nucleotide sequence ID" value="NZ_CP016020.1"/>
</dbReference>
<accession>A0A1L3MVD8</accession>
<dbReference type="Pfam" id="PF17936">
    <property type="entry name" value="Big_6"/>
    <property type="match status" value="3"/>
</dbReference>
<dbReference type="Proteomes" id="UP000181936">
    <property type="component" value="Chromosome"/>
</dbReference>
<dbReference type="InterPro" id="IPR013783">
    <property type="entry name" value="Ig-like_fold"/>
</dbReference>
<reference evidence="2 3" key="1">
    <citation type="journal article" date="2016" name="Sci. Rep.">
        <title>Complete genome sequence and transcriptomic analysis of a novel marine strain Bacillus weihaiensis reveals the mechanism of brown algae degradation.</title>
        <authorList>
            <person name="Zhu Y."/>
            <person name="Chen P."/>
            <person name="Bao Y."/>
            <person name="Men Y."/>
            <person name="Zeng Y."/>
            <person name="Yang J."/>
            <person name="Sun J."/>
            <person name="Sun Y."/>
        </authorList>
    </citation>
    <scope>NUCLEOTIDE SEQUENCE [LARGE SCALE GENOMIC DNA]</scope>
    <source>
        <strain evidence="2 3">Alg07</strain>
    </source>
</reference>
<organism evidence="2 3">
    <name type="scientific">Bacillus weihaiensis</name>
    <dbReference type="NCBI Taxonomy" id="1547283"/>
    <lineage>
        <taxon>Bacteria</taxon>
        <taxon>Bacillati</taxon>
        <taxon>Bacillota</taxon>
        <taxon>Bacilli</taxon>
        <taxon>Bacillales</taxon>
        <taxon>Bacillaceae</taxon>
        <taxon>Bacillus</taxon>
    </lineage>
</organism>
<feature type="domain" description="Bacterial Ig" evidence="1">
    <location>
        <begin position="537"/>
        <end position="626"/>
    </location>
</feature>